<dbReference type="GO" id="GO:0006508">
    <property type="term" value="P:proteolysis"/>
    <property type="evidence" value="ECO:0007669"/>
    <property type="project" value="UniProtKB-KW"/>
</dbReference>
<dbReference type="InterPro" id="IPR022099">
    <property type="entry name" value="DUF3638"/>
</dbReference>
<feature type="compositionally biased region" description="Low complexity" evidence="7">
    <location>
        <begin position="3176"/>
        <end position="3185"/>
    </location>
</feature>
<dbReference type="Pfam" id="PF12340">
    <property type="entry name" value="DUF3638"/>
    <property type="match status" value="1"/>
</dbReference>
<evidence type="ECO:0000256" key="3">
    <source>
        <dbReference type="ARBA" id="ARBA00022670"/>
    </source>
</evidence>
<evidence type="ECO:0000256" key="4">
    <source>
        <dbReference type="ARBA" id="ARBA00022786"/>
    </source>
</evidence>
<feature type="domain" description="DUF6606" evidence="10">
    <location>
        <begin position="7"/>
        <end position="298"/>
    </location>
</feature>
<gene>
    <name evidence="11" type="ORF">QBC38DRAFT_417082</name>
</gene>
<dbReference type="EC" id="3.4.19.12" evidence="2"/>
<evidence type="ECO:0000256" key="7">
    <source>
        <dbReference type="SAM" id="MobiDB-lite"/>
    </source>
</evidence>
<comment type="caution">
    <text evidence="11">The sequence shown here is derived from an EMBL/GenBank/DDBJ whole genome shotgun (WGS) entry which is preliminary data.</text>
</comment>
<dbReference type="InterPro" id="IPR022105">
    <property type="entry name" value="DUF3645"/>
</dbReference>
<dbReference type="PANTHER" id="PTHR13367">
    <property type="entry name" value="UBIQUITIN THIOESTERASE"/>
    <property type="match status" value="1"/>
</dbReference>
<feature type="region of interest" description="Disordered" evidence="7">
    <location>
        <begin position="2572"/>
        <end position="2591"/>
    </location>
</feature>
<feature type="compositionally biased region" description="Basic and acidic residues" evidence="7">
    <location>
        <begin position="3112"/>
        <end position="3123"/>
    </location>
</feature>
<comment type="catalytic activity">
    <reaction evidence="1">
        <text>Thiol-dependent hydrolysis of ester, thioester, amide, peptide and isopeptide bonds formed by the C-terminal Gly of ubiquitin (a 76-residue protein attached to proteins as an intracellular targeting signal).</text>
        <dbReference type="EC" id="3.4.19.12"/>
    </reaction>
</comment>
<name>A0AAN7BPI3_9PEZI</name>
<feature type="domain" description="DUF3638" evidence="8">
    <location>
        <begin position="2084"/>
        <end position="2306"/>
    </location>
</feature>
<dbReference type="InterPro" id="IPR051346">
    <property type="entry name" value="OTU_Deubiquitinase"/>
</dbReference>
<dbReference type="PANTHER" id="PTHR13367:SF32">
    <property type="entry name" value="DUF6606 DOMAIN-CONTAINING PROTEIN"/>
    <property type="match status" value="1"/>
</dbReference>
<feature type="compositionally biased region" description="Acidic residues" evidence="7">
    <location>
        <begin position="3224"/>
        <end position="3240"/>
    </location>
</feature>
<evidence type="ECO:0000256" key="6">
    <source>
        <dbReference type="ARBA" id="ARBA00022807"/>
    </source>
</evidence>
<proteinExistence type="predicted"/>
<evidence type="ECO:0000256" key="2">
    <source>
        <dbReference type="ARBA" id="ARBA00012759"/>
    </source>
</evidence>
<evidence type="ECO:0000259" key="8">
    <source>
        <dbReference type="Pfam" id="PF12340"/>
    </source>
</evidence>
<keyword evidence="6" id="KW-0788">Thiol protease</keyword>
<evidence type="ECO:0000259" key="9">
    <source>
        <dbReference type="Pfam" id="PF12359"/>
    </source>
</evidence>
<dbReference type="Proteomes" id="UP001301958">
    <property type="component" value="Unassembled WGS sequence"/>
</dbReference>
<reference evidence="11" key="2">
    <citation type="submission" date="2023-05" db="EMBL/GenBank/DDBJ databases">
        <authorList>
            <consortium name="Lawrence Berkeley National Laboratory"/>
            <person name="Steindorff A."/>
            <person name="Hensen N."/>
            <person name="Bonometti L."/>
            <person name="Westerberg I."/>
            <person name="Brannstrom I.O."/>
            <person name="Guillou S."/>
            <person name="Cros-Aarteil S."/>
            <person name="Calhoun S."/>
            <person name="Haridas S."/>
            <person name="Kuo A."/>
            <person name="Mondo S."/>
            <person name="Pangilinan J."/>
            <person name="Riley R."/>
            <person name="Labutti K."/>
            <person name="Andreopoulos B."/>
            <person name="Lipzen A."/>
            <person name="Chen C."/>
            <person name="Yanf M."/>
            <person name="Daum C."/>
            <person name="Ng V."/>
            <person name="Clum A."/>
            <person name="Ohm R."/>
            <person name="Martin F."/>
            <person name="Silar P."/>
            <person name="Natvig D."/>
            <person name="Lalanne C."/>
            <person name="Gautier V."/>
            <person name="Ament-Velasquez S.L."/>
            <person name="Kruys A."/>
            <person name="Hutchinson M.I."/>
            <person name="Powell A.J."/>
            <person name="Barry K."/>
            <person name="Miller A.N."/>
            <person name="Grigoriev I.V."/>
            <person name="Debuchy R."/>
            <person name="Gladieux P."/>
            <person name="Thoren M.H."/>
            <person name="Johannesson H."/>
        </authorList>
    </citation>
    <scope>NUCLEOTIDE SEQUENCE</scope>
    <source>
        <strain evidence="11">CBS 990.96</strain>
    </source>
</reference>
<accession>A0AAN7BPI3</accession>
<feature type="compositionally biased region" description="Acidic residues" evidence="7">
    <location>
        <begin position="3097"/>
        <end position="3111"/>
    </location>
</feature>
<keyword evidence="3" id="KW-0645">Protease</keyword>
<evidence type="ECO:0000256" key="5">
    <source>
        <dbReference type="ARBA" id="ARBA00022801"/>
    </source>
</evidence>
<sequence>MEVDKSLFYHLALPPQLPQREDPDPRVINIEEILVARLVAAVRAVEAAPRHNHIQGVTCDATNPQSLNLVTAWESIRKCLTVSRMVNSGGRVNKTRLLPEIRGVTQTPNNVLILYIRAQNAGLIIHRQSKISDHVIVEVFEASPKNEEVLAAGNALQWDFPGSAVAIPLATFNKDSFQSALVTFLEQASLESTKEFSAVSYKAQTHTHESRDTASPTMISSLLMAILEENGTKISTPLLRKRIRDDVCWNNASNPWRRLPYWLVLRVGIERYLCLKLGAEHGRFEYKFLLSILFANFLDTSQEFLTVEELEHFKAKLCRRLVKLDVDRRKVDNQDVRKRVDELFDHCSLRVECVVKTIGLHVQSQWEDFKGTVATQIHPLPKTAPEKDLDLPLRNSLEVLKRIQNETRTMLRRPRQRWERPPDVDLSSITNKQLRRFARPIFQVVDVEFALRDFGSASIPELSLQIHRYVGMALPVYQGNPEQMSTLILNAMELWVKLDERVCDEFPLLGEYHPVFTPESLDPLRLASFHDMVRLQVIQDYLHHRISDAGSKATIFDDPSPTCFATRYYDRGRDAMEIQALRHSIMAEASRRKDEKFQEWEKKRIEFEQLTQQVEGSACIFTVDRYDNKPVHDEHYCSRCRAMKRIDTIKIQIYEEPLPSEEFMIKAAVFELACPDTFAKYRDTTWMVMSSLASWMSSDAASARCVLRRPQKGFEPPVYSQLLQFSRTKPVNITLGSLTKSFLTTHYSVVRFPVKWEGGKDGVCKPNGLKLAYYDSITGMWTGRSRIRPSFMHHLQLTLPKTSPFQSIFLEKWYSADSTGPSSYEIAATQLSCPPGLNVHEFLAFKTLLSGYARRWISILVELGSTNLNWSSEATMMLLNYITLQCGPASDEGDSLRLVHSVFRNVDFFTKLLEQVSSRLNNLAALTSWRETQLMAIIITLSLRMVEFGYAAKLESSLQRRAIECIVHARNICVSWFRLLKAEIHNAQDMSTAQQLQQRALSAALLCRRTFFVHPEQKSSLDPSSLEAYVESGIVIQENMASEIESLPENLLQELVFVLKLSRQLEPLISSSIKTNQEGLRNAFIRFWPEADQMEIDSSTVSFEKDGWLRCDINGAGGDSCQIVHFNLYIGTFLVNGKPVGKLPQDSQNSLMIKELFGDQPLRVYQSPIVGMTYVLTLHPHGYTVHVGYNLKEEIILVRGKKSNSYLRLIPRGCFVSGNQWDLPGPLVDGNFHWLNVDSGELYITPVKNPWAISWRNWTVNIHQQHCKRRRSHTLSESIIDPMSLLFRRAAKILDGLTHSRYLYVTQPSVISKQISKGLEVQIPIMQLMFFVNYNQYLFSPQLGLEVDPDQDAGTWYGLRQKLVCRRVDNPIRRTVLVPLGKDIVVDRLQCHVSVTIPPNPDGKYGKFDINNTLGRIDCAAEPRLIYTKALLHAFTSFQVPDPLTGRTGLEEALQWLRSGVCHPWTVLGPETSILERIAALTPPREYYPADQKMMKTDHWDRTLTTHMQHPLYRPFVDSILSVSRELENFSPEAPRQQKAEPTKPLGDLWLNQRALQRRQLYERECAPSSDDTIRQRDDRVYPARDRPLLTDRLYTRVLEITHLIRTRPMSFQTPHNLATILSQGNVIGGYETCYNKVSLSDRMQTDIREHWGSLVQYCRHSRSQYELMFLFANLSIRETVDDCLLKSLAAFAIFEDLQALSLPPWTSYFNFRRDSSPNLDDLVRLILPSKVQAPKHDFEAFGAMIGGKQHRKLQAEKDAHERRSEKDCCLVANFFLDQWPCQKPNLSKLEHHNLLVDADAALEAIQGEWLRLYQNMELSSHLKQVQTILDRHRSTTENIPRTMAVCSEILMPTRQRHCEVPSLALDLLTKSLSFKFTEARLEDWGAEWVPLASIPKDQRGPTIRNNTWRAIQSNAKPQISRHEAMKYIDELEEIVKALGKTKSLVRKTYSQDLLKSLQTFRDLKTPQQLARPFLNLRILDNSQANLLRSFALLKTSLDSETPEMSSQQIKWLRLGGLWPVVTTVSLLEQLSSKRGVLFGPGMLDGLVNFALAITRLQQEMRLNDAVLAGDASRFQDEESNLGHTNWKPFEHPDWLLLEIESNLLIRPGQVDVAHATISPASDQNSVLQMNMGQGKTSCIMPMVATAMADSKSLVRIIVPKPLLLQTAQILQSSLGGLMFRHIRHIPFSRRTPTNNDSIRLYLKIHKEMLKTGGIMLCLPEHNLSFMLSGQQRLLDSKISEATPMVNIHNWLKSVSRDILDESDYTLAGCVQLIYPSGSQMSVDGHPHRWQTIEAILSLVDQHLYGLSECFPHSIEVVRRAAGGFPLVYFLRQDVEDELLGRLTSDILRGNSNIFPIRSFDVKDRLAIKDFLSTHSPSKLRPDTLDRIRKLCPDRPQFRQTVYLLRGLLVNRILIMTLKKRWNVQYGLHPHRDPVAVPFHAKGVPSDQSEWGHPDVAILFTCLVFYYDGIGEPQLKQALTRVLKSDDPSTEYDKWVQSSRTMPDSLKAWNTINVEDDDQVHEVWKAVRYQVVVIDYFLNNFVFPRHAKQFRVKLQSSGWDIPIFSAQATSTNGSSNINSKRNQAKPLTTGFSGTNDNRTMLPLTVKQADLPSLSHTNAEVLTYLLHDRSRACELMVNQYGRRASEKDLLHRLKDMRIQVLIDAGAQILEMDNETLAKAWLSIDHSCNAALYFDSANKPWVVSRANWRRTPLLASPYADDLSKCLVYLDEAHTRGTDLKFPLDSRGALTVGQGQTKDHTVQAAMRLRQLGRSQAITFFVPMEVHQVIADLRGKSTTDKIDSHDVICWLLDNTCDGIEQLQPLYISQGMEFCRRTQAALDNPNYLTSPTERENYIAAIKQNELQTLQDMYEPKPKGGKANDFKSSNPKVAAFVKDLAVRRKGFQDTGRAVHGSALQEVEQEREVAFEVEAIRQVKKPVYYDPLTFPGLHRDIEIFARTGRPQVDSSGILPVFRLLSRTYLGSKYRVAAKSSRIESKLCVSAEFGKTVKLWTELSKDTFLRPVNWILWSEEFKAAVVLIPEEAEQIIRMMRADRTHQHVHLITYASPIELGLLAGRLYFEWDEYEALCKFLGVDDAMESDDIEQLDGPGDDDMEQQTKEGDTDKTHSQAGTGTFCPRPLAFVHEWLAVRRHGQDFIHTPMGFLTQGKPLHPNHPFFGGAASSPAEPSSLQDRRPAPYSTTSNRRRVMEEEEDIFDGVDDMGANVGDEGFEGEEKEVVYDEDSE</sequence>
<keyword evidence="5" id="KW-0378">Hydrolase</keyword>
<feature type="domain" description="DUF3645" evidence="9">
    <location>
        <begin position="2429"/>
        <end position="2461"/>
    </location>
</feature>
<protein>
    <recommendedName>
        <fullName evidence="2">ubiquitinyl hydrolase 1</fullName>
        <ecNumber evidence="2">3.4.19.12</ecNumber>
    </recommendedName>
</protein>
<evidence type="ECO:0000313" key="12">
    <source>
        <dbReference type="Proteomes" id="UP001301958"/>
    </source>
</evidence>
<dbReference type="GO" id="GO:0004843">
    <property type="term" value="F:cysteine-type deubiquitinase activity"/>
    <property type="evidence" value="ECO:0007669"/>
    <property type="project" value="UniProtKB-EC"/>
</dbReference>
<evidence type="ECO:0000256" key="1">
    <source>
        <dbReference type="ARBA" id="ARBA00000707"/>
    </source>
</evidence>
<keyword evidence="12" id="KW-1185">Reference proteome</keyword>
<reference evidence="11" key="1">
    <citation type="journal article" date="2023" name="Mol. Phylogenet. Evol.">
        <title>Genome-scale phylogeny and comparative genomics of the fungal order Sordariales.</title>
        <authorList>
            <person name="Hensen N."/>
            <person name="Bonometti L."/>
            <person name="Westerberg I."/>
            <person name="Brannstrom I.O."/>
            <person name="Guillou S."/>
            <person name="Cros-Aarteil S."/>
            <person name="Calhoun S."/>
            <person name="Haridas S."/>
            <person name="Kuo A."/>
            <person name="Mondo S."/>
            <person name="Pangilinan J."/>
            <person name="Riley R."/>
            <person name="LaButti K."/>
            <person name="Andreopoulos B."/>
            <person name="Lipzen A."/>
            <person name="Chen C."/>
            <person name="Yan M."/>
            <person name="Daum C."/>
            <person name="Ng V."/>
            <person name="Clum A."/>
            <person name="Steindorff A."/>
            <person name="Ohm R.A."/>
            <person name="Martin F."/>
            <person name="Silar P."/>
            <person name="Natvig D.O."/>
            <person name="Lalanne C."/>
            <person name="Gautier V."/>
            <person name="Ament-Velasquez S.L."/>
            <person name="Kruys A."/>
            <person name="Hutchinson M.I."/>
            <person name="Powell A.J."/>
            <person name="Barry K."/>
            <person name="Miller A.N."/>
            <person name="Grigoriev I.V."/>
            <person name="Debuchy R."/>
            <person name="Gladieux P."/>
            <person name="Hiltunen Thoren M."/>
            <person name="Johannesson H."/>
        </authorList>
    </citation>
    <scope>NUCLEOTIDE SEQUENCE</scope>
    <source>
        <strain evidence="11">CBS 990.96</strain>
    </source>
</reference>
<feature type="region of interest" description="Disordered" evidence="7">
    <location>
        <begin position="3169"/>
        <end position="3240"/>
    </location>
</feature>
<keyword evidence="4" id="KW-0833">Ubl conjugation pathway</keyword>
<dbReference type="Pfam" id="PF20255">
    <property type="entry name" value="DUF6606"/>
    <property type="match status" value="1"/>
</dbReference>
<organism evidence="11 12">
    <name type="scientific">Podospora fimiseda</name>
    <dbReference type="NCBI Taxonomy" id="252190"/>
    <lineage>
        <taxon>Eukaryota</taxon>
        <taxon>Fungi</taxon>
        <taxon>Dikarya</taxon>
        <taxon>Ascomycota</taxon>
        <taxon>Pezizomycotina</taxon>
        <taxon>Sordariomycetes</taxon>
        <taxon>Sordariomycetidae</taxon>
        <taxon>Sordariales</taxon>
        <taxon>Podosporaceae</taxon>
        <taxon>Podospora</taxon>
    </lineage>
</organism>
<evidence type="ECO:0000313" key="11">
    <source>
        <dbReference type="EMBL" id="KAK4227346.1"/>
    </source>
</evidence>
<evidence type="ECO:0000259" key="10">
    <source>
        <dbReference type="Pfam" id="PF20255"/>
    </source>
</evidence>
<feature type="compositionally biased region" description="Acidic residues" evidence="7">
    <location>
        <begin position="3205"/>
        <end position="3215"/>
    </location>
</feature>
<dbReference type="InterPro" id="IPR046541">
    <property type="entry name" value="DUF6606"/>
</dbReference>
<feature type="region of interest" description="Disordered" evidence="7">
    <location>
        <begin position="3097"/>
        <end position="3130"/>
    </location>
</feature>
<dbReference type="EMBL" id="MU865332">
    <property type="protein sequence ID" value="KAK4227346.1"/>
    <property type="molecule type" value="Genomic_DNA"/>
</dbReference>
<dbReference type="Pfam" id="PF12359">
    <property type="entry name" value="DUF3645"/>
    <property type="match status" value="1"/>
</dbReference>